<keyword evidence="1" id="KW-0732">Signal</keyword>
<dbReference type="Gene3D" id="3.60.15.10">
    <property type="entry name" value="Ribonuclease Z/Hydroxyacylglutathione hydrolase-like"/>
    <property type="match status" value="1"/>
</dbReference>
<dbReference type="PANTHER" id="PTHR42951:SF22">
    <property type="entry name" value="METALLO BETA-LACTAMASE SUPERFAMILY LIPOPROTEIN"/>
    <property type="match status" value="1"/>
</dbReference>
<gene>
    <name evidence="3" type="ORF">ABB27_00860</name>
</gene>
<dbReference type="Pfam" id="PF00753">
    <property type="entry name" value="Lactamase_B"/>
    <property type="match status" value="1"/>
</dbReference>
<proteinExistence type="predicted"/>
<dbReference type="SUPFAM" id="SSF56281">
    <property type="entry name" value="Metallo-hydrolase/oxidoreductase"/>
    <property type="match status" value="1"/>
</dbReference>
<dbReference type="InterPro" id="IPR050855">
    <property type="entry name" value="NDM-1-like"/>
</dbReference>
<dbReference type="RefSeq" id="WP_057626326.1">
    <property type="nucleotide sequence ID" value="NZ_LDJJ01000004.1"/>
</dbReference>
<evidence type="ECO:0000259" key="2">
    <source>
        <dbReference type="SMART" id="SM00849"/>
    </source>
</evidence>
<dbReference type="AlphaFoldDB" id="A0A0R0D3J0"/>
<dbReference type="OrthoDB" id="9815874at2"/>
<accession>A0A0R0D3J0</accession>
<comment type="caution">
    <text evidence="3">The sequence shown here is derived from an EMBL/GenBank/DDBJ whole genome shotgun (WGS) entry which is preliminary data.</text>
</comment>
<evidence type="ECO:0000256" key="1">
    <source>
        <dbReference type="SAM" id="SignalP"/>
    </source>
</evidence>
<keyword evidence="4" id="KW-1185">Reference proteome</keyword>
<organism evidence="3 4">
    <name type="scientific">Stenotrophomonas terrae</name>
    <dbReference type="NCBI Taxonomy" id="405446"/>
    <lineage>
        <taxon>Bacteria</taxon>
        <taxon>Pseudomonadati</taxon>
        <taxon>Pseudomonadota</taxon>
        <taxon>Gammaproteobacteria</taxon>
        <taxon>Lysobacterales</taxon>
        <taxon>Lysobacteraceae</taxon>
        <taxon>Stenotrophomonas</taxon>
    </lineage>
</organism>
<evidence type="ECO:0000313" key="3">
    <source>
        <dbReference type="EMBL" id="KRG72468.1"/>
    </source>
</evidence>
<dbReference type="PATRIC" id="fig|405446.3.peg.1981"/>
<dbReference type="EMBL" id="LDJJ01000004">
    <property type="protein sequence ID" value="KRG72468.1"/>
    <property type="molecule type" value="Genomic_DNA"/>
</dbReference>
<feature type="signal peptide" evidence="1">
    <location>
        <begin position="1"/>
        <end position="27"/>
    </location>
</feature>
<name>A0A0R0D3J0_9GAMM</name>
<evidence type="ECO:0000313" key="4">
    <source>
        <dbReference type="Proteomes" id="UP000051863"/>
    </source>
</evidence>
<dbReference type="InterPro" id="IPR001279">
    <property type="entry name" value="Metallo-B-lactamas"/>
</dbReference>
<feature type="chain" id="PRO_5006395027" evidence="1">
    <location>
        <begin position="28"/>
        <end position="321"/>
    </location>
</feature>
<dbReference type="InterPro" id="IPR036866">
    <property type="entry name" value="RibonucZ/Hydroxyglut_hydro"/>
</dbReference>
<dbReference type="SMART" id="SM00849">
    <property type="entry name" value="Lactamase_B"/>
    <property type="match status" value="1"/>
</dbReference>
<protein>
    <submittedName>
        <fullName evidence="3">Beta-lactamase</fullName>
    </submittedName>
</protein>
<feature type="domain" description="Metallo-beta-lactamase" evidence="2">
    <location>
        <begin position="78"/>
        <end position="246"/>
    </location>
</feature>
<dbReference type="PANTHER" id="PTHR42951">
    <property type="entry name" value="METALLO-BETA-LACTAMASE DOMAIN-CONTAINING"/>
    <property type="match status" value="1"/>
</dbReference>
<dbReference type="Proteomes" id="UP000051863">
    <property type="component" value="Unassembled WGS sequence"/>
</dbReference>
<reference evidence="3 4" key="1">
    <citation type="submission" date="2015-05" db="EMBL/GenBank/DDBJ databases">
        <title>Genome sequencing and analysis of members of genus Stenotrophomonas.</title>
        <authorList>
            <person name="Patil P.P."/>
            <person name="Midha S."/>
            <person name="Patil P.B."/>
        </authorList>
    </citation>
    <scope>NUCLEOTIDE SEQUENCE [LARGE SCALE GENOMIC DNA]</scope>
    <source>
        <strain evidence="3 4">DSM 18941</strain>
    </source>
</reference>
<sequence>MLTLRLFPPATLVFSFALALVPAAAMAGDDGIPVDREKYAGRQTEADFTASDCPDNPRSLQQVKDNLYRHTTGAGLAVHSGLVLITKEGALVIDPAMTCTSTWLRDEIRRRFNVPVKYVVLSHAHFDHAAGAQVFQQDGAIVVANQRALEPIIGENLPTALPDRVFDKQMTITLGGETVELHRIAPSHSDSMTMVLFPRHHALQCTDVCESKSMPYNDLLDFYYPGWIETLDWVLAQDVDIIDIGHYSPGTKQDIAAERAYMVDLHQQVLDLTRQGMSWDHLYRNVKFSPDIKNWIGYDTMKTLNILGMYRWVSNHRRGVW</sequence>